<name>A0ABQ4XT34_9ASTR</name>
<gene>
    <name evidence="2" type="ORF">Tco_0682732</name>
</gene>
<feature type="region of interest" description="Disordered" evidence="1">
    <location>
        <begin position="50"/>
        <end position="224"/>
    </location>
</feature>
<evidence type="ECO:0000313" key="2">
    <source>
        <dbReference type="EMBL" id="GJS68167.1"/>
    </source>
</evidence>
<feature type="compositionally biased region" description="Polar residues" evidence="1">
    <location>
        <begin position="521"/>
        <end position="531"/>
    </location>
</feature>
<reference evidence="2" key="1">
    <citation type="journal article" date="2022" name="Int. J. Mol. Sci.">
        <title>Draft Genome of Tanacetum Coccineum: Genomic Comparison of Closely Related Tanacetum-Family Plants.</title>
        <authorList>
            <person name="Yamashiro T."/>
            <person name="Shiraishi A."/>
            <person name="Nakayama K."/>
            <person name="Satake H."/>
        </authorList>
    </citation>
    <scope>NUCLEOTIDE SEQUENCE</scope>
</reference>
<feature type="non-terminal residue" evidence="2">
    <location>
        <position position="1"/>
    </location>
</feature>
<sequence length="547" mass="60330">MSSATSAVTYTSVYTDSTPGRVFWGADEEISNGGPPRVIVYGYDGLPMQLVAPPSPDYVPEPEHLPSPDYVPGPEHPPSPIEIPYVPEPEYPEYLVPSEDEAPMEDQPLPADAPPAALSPGYVPDSDPEEDPEEDSEEHPDYPADGGDGDDEPSDDDSDDDNDDDEEPFEDEEDDDEEEEHLAPADSSAAPIADPVPSARDTEAFETDESAPTPRAPQTIVPFAQTRLRRAQKTVRPQPPMSASMKARIAEHAAAPTPLLPVASPPLPLPSPLTTSPTDAGAPLGYRAAGIRMRAAATSPPSLLPSTSHRTDVPEAEMPPWKRACITTPALGCEIGESSAAGAARRPGPTPERTKEFQVRFEEAYDDRAYLNARVNTLFRDRPYHRHTALALDREAKMPPKRTTRTTPATTTTPTTTVTNAQLQALNQQGVQLLFDKYYPRGEIKKLESEYWNLKNVPKRNQLKWKDMSCRPDLIHGSVKAPKPQSIQEAIEFATEMMDKKMLTVVERQAENKRKFEDTSRNNQNQQQPFKRNNVARAYTAVLRKKA</sequence>
<keyword evidence="3" id="KW-1185">Reference proteome</keyword>
<feature type="compositionally biased region" description="Acidic residues" evidence="1">
    <location>
        <begin position="147"/>
        <end position="180"/>
    </location>
</feature>
<comment type="caution">
    <text evidence="2">The sequence shown here is derived from an EMBL/GenBank/DDBJ whole genome shotgun (WGS) entry which is preliminary data.</text>
</comment>
<feature type="compositionally biased region" description="Acidic residues" evidence="1">
    <location>
        <begin position="126"/>
        <end position="138"/>
    </location>
</feature>
<dbReference type="Proteomes" id="UP001151760">
    <property type="component" value="Unassembled WGS sequence"/>
</dbReference>
<reference evidence="2" key="2">
    <citation type="submission" date="2022-01" db="EMBL/GenBank/DDBJ databases">
        <authorList>
            <person name="Yamashiro T."/>
            <person name="Shiraishi A."/>
            <person name="Satake H."/>
            <person name="Nakayama K."/>
        </authorList>
    </citation>
    <scope>NUCLEOTIDE SEQUENCE</scope>
</reference>
<dbReference type="EMBL" id="BQNB010009771">
    <property type="protein sequence ID" value="GJS68167.1"/>
    <property type="molecule type" value="Genomic_DNA"/>
</dbReference>
<feature type="compositionally biased region" description="Pro residues" evidence="1">
    <location>
        <begin position="69"/>
        <end position="89"/>
    </location>
</feature>
<feature type="compositionally biased region" description="Low complexity" evidence="1">
    <location>
        <begin position="108"/>
        <end position="118"/>
    </location>
</feature>
<evidence type="ECO:0000256" key="1">
    <source>
        <dbReference type="SAM" id="MobiDB-lite"/>
    </source>
</evidence>
<organism evidence="2 3">
    <name type="scientific">Tanacetum coccineum</name>
    <dbReference type="NCBI Taxonomy" id="301880"/>
    <lineage>
        <taxon>Eukaryota</taxon>
        <taxon>Viridiplantae</taxon>
        <taxon>Streptophyta</taxon>
        <taxon>Embryophyta</taxon>
        <taxon>Tracheophyta</taxon>
        <taxon>Spermatophyta</taxon>
        <taxon>Magnoliopsida</taxon>
        <taxon>eudicotyledons</taxon>
        <taxon>Gunneridae</taxon>
        <taxon>Pentapetalae</taxon>
        <taxon>asterids</taxon>
        <taxon>campanulids</taxon>
        <taxon>Asterales</taxon>
        <taxon>Asteraceae</taxon>
        <taxon>Asteroideae</taxon>
        <taxon>Anthemideae</taxon>
        <taxon>Anthemidinae</taxon>
        <taxon>Tanacetum</taxon>
    </lineage>
</organism>
<feature type="region of interest" description="Disordered" evidence="1">
    <location>
        <begin position="512"/>
        <end position="534"/>
    </location>
</feature>
<feature type="compositionally biased region" description="Low complexity" evidence="1">
    <location>
        <begin position="184"/>
        <end position="199"/>
    </location>
</feature>
<evidence type="ECO:0000313" key="3">
    <source>
        <dbReference type="Proteomes" id="UP001151760"/>
    </source>
</evidence>
<protein>
    <submittedName>
        <fullName evidence="2">Uncharacterized protein</fullName>
    </submittedName>
</protein>
<accession>A0ABQ4XT34</accession>
<proteinExistence type="predicted"/>